<proteinExistence type="predicted"/>
<dbReference type="EMBL" id="JAHRIP010029482">
    <property type="protein sequence ID" value="MEQ2291847.1"/>
    <property type="molecule type" value="Genomic_DNA"/>
</dbReference>
<keyword evidence="2" id="KW-1185">Reference proteome</keyword>
<reference evidence="1 2" key="1">
    <citation type="submission" date="2021-06" db="EMBL/GenBank/DDBJ databases">
        <authorList>
            <person name="Palmer J.M."/>
        </authorList>
    </citation>
    <scope>NUCLEOTIDE SEQUENCE [LARGE SCALE GENOMIC DNA]</scope>
    <source>
        <strain evidence="1 2">AS_MEX2019</strain>
        <tissue evidence="1">Muscle</tissue>
    </source>
</reference>
<accession>A0ABV0YDN0</accession>
<sequence>MILLFPQLEFCLYCVEKLHKQPVGYHRFIQVDGSISIRDVRELSHRCLCATTIDAIPLSSDRAAQWDTQRMWSAVILTSFKSGIKGLSSGVAAPRSTKHIALYVCSMVMELRVRAVVA</sequence>
<protein>
    <submittedName>
        <fullName evidence="1">Uncharacterized protein</fullName>
    </submittedName>
</protein>
<gene>
    <name evidence="1" type="ORF">AMECASPLE_017082</name>
</gene>
<evidence type="ECO:0000313" key="2">
    <source>
        <dbReference type="Proteomes" id="UP001469553"/>
    </source>
</evidence>
<evidence type="ECO:0000313" key="1">
    <source>
        <dbReference type="EMBL" id="MEQ2291847.1"/>
    </source>
</evidence>
<name>A0ABV0YDN0_9TELE</name>
<comment type="caution">
    <text evidence="1">The sequence shown here is derived from an EMBL/GenBank/DDBJ whole genome shotgun (WGS) entry which is preliminary data.</text>
</comment>
<organism evidence="1 2">
    <name type="scientific">Ameca splendens</name>
    <dbReference type="NCBI Taxonomy" id="208324"/>
    <lineage>
        <taxon>Eukaryota</taxon>
        <taxon>Metazoa</taxon>
        <taxon>Chordata</taxon>
        <taxon>Craniata</taxon>
        <taxon>Vertebrata</taxon>
        <taxon>Euteleostomi</taxon>
        <taxon>Actinopterygii</taxon>
        <taxon>Neopterygii</taxon>
        <taxon>Teleostei</taxon>
        <taxon>Neoteleostei</taxon>
        <taxon>Acanthomorphata</taxon>
        <taxon>Ovalentaria</taxon>
        <taxon>Atherinomorphae</taxon>
        <taxon>Cyprinodontiformes</taxon>
        <taxon>Goodeidae</taxon>
        <taxon>Ameca</taxon>
    </lineage>
</organism>
<dbReference type="Proteomes" id="UP001469553">
    <property type="component" value="Unassembled WGS sequence"/>
</dbReference>